<dbReference type="InterPro" id="IPR050297">
    <property type="entry name" value="LipidA_mod_glycosyltrf_83"/>
</dbReference>
<accession>A0A4R6ITT5</accession>
<evidence type="ECO:0000256" key="1">
    <source>
        <dbReference type="ARBA" id="ARBA00004651"/>
    </source>
</evidence>
<keyword evidence="11" id="KW-1185">Reference proteome</keyword>
<dbReference type="GO" id="GO:0010041">
    <property type="term" value="P:response to iron(III) ion"/>
    <property type="evidence" value="ECO:0007669"/>
    <property type="project" value="TreeGrafter"/>
</dbReference>
<feature type="transmembrane region" description="Helical" evidence="8">
    <location>
        <begin position="331"/>
        <end position="351"/>
    </location>
</feature>
<dbReference type="PANTHER" id="PTHR33908">
    <property type="entry name" value="MANNOSYLTRANSFERASE YKCB-RELATED"/>
    <property type="match status" value="1"/>
</dbReference>
<dbReference type="InterPro" id="IPR038731">
    <property type="entry name" value="RgtA/B/C-like"/>
</dbReference>
<reference evidence="10 11" key="1">
    <citation type="submission" date="2019-03" db="EMBL/GenBank/DDBJ databases">
        <title>Genomic Encyclopedia of Archaeal and Bacterial Type Strains, Phase II (KMG-II): from individual species to whole genera.</title>
        <authorList>
            <person name="Goeker M."/>
        </authorList>
    </citation>
    <scope>NUCLEOTIDE SEQUENCE [LARGE SCALE GENOMIC DNA]</scope>
    <source>
        <strain evidence="10 11">DSM 28323</strain>
    </source>
</reference>
<feature type="transmembrane region" description="Helical" evidence="8">
    <location>
        <begin position="273"/>
        <end position="296"/>
    </location>
</feature>
<keyword evidence="5 8" id="KW-0812">Transmembrane</keyword>
<feature type="transmembrane region" description="Helical" evidence="8">
    <location>
        <begin position="87"/>
        <end position="105"/>
    </location>
</feature>
<feature type="transmembrane region" description="Helical" evidence="8">
    <location>
        <begin position="63"/>
        <end position="82"/>
    </location>
</feature>
<dbReference type="EMBL" id="SNWP01000012">
    <property type="protein sequence ID" value="TDO25717.1"/>
    <property type="molecule type" value="Genomic_DNA"/>
</dbReference>
<protein>
    <submittedName>
        <fullName evidence="10">4-amino-4-deoxy-L-arabinose transferase-like glycosyltransferase</fullName>
    </submittedName>
</protein>
<feature type="transmembrane region" description="Helical" evidence="8">
    <location>
        <begin position="5"/>
        <end position="24"/>
    </location>
</feature>
<feature type="domain" description="Glycosyltransferase RgtA/B/C/D-like" evidence="9">
    <location>
        <begin position="59"/>
        <end position="218"/>
    </location>
</feature>
<evidence type="ECO:0000313" key="10">
    <source>
        <dbReference type="EMBL" id="TDO25717.1"/>
    </source>
</evidence>
<feature type="transmembrane region" description="Helical" evidence="8">
    <location>
        <begin position="389"/>
        <end position="409"/>
    </location>
</feature>
<evidence type="ECO:0000256" key="4">
    <source>
        <dbReference type="ARBA" id="ARBA00022679"/>
    </source>
</evidence>
<keyword evidence="2" id="KW-1003">Cell membrane</keyword>
<dbReference type="RefSeq" id="WP_133475211.1">
    <property type="nucleotide sequence ID" value="NZ_SNWP01000012.1"/>
</dbReference>
<evidence type="ECO:0000256" key="8">
    <source>
        <dbReference type="SAM" id="Phobius"/>
    </source>
</evidence>
<gene>
    <name evidence="10" type="ORF">BC659_2640</name>
</gene>
<keyword evidence="6 8" id="KW-1133">Transmembrane helix</keyword>
<evidence type="ECO:0000259" key="9">
    <source>
        <dbReference type="Pfam" id="PF13231"/>
    </source>
</evidence>
<dbReference type="Pfam" id="PF13231">
    <property type="entry name" value="PMT_2"/>
    <property type="match status" value="1"/>
</dbReference>
<keyword evidence="4 10" id="KW-0808">Transferase</keyword>
<dbReference type="Proteomes" id="UP000295741">
    <property type="component" value="Unassembled WGS sequence"/>
</dbReference>
<evidence type="ECO:0000256" key="6">
    <source>
        <dbReference type="ARBA" id="ARBA00022989"/>
    </source>
</evidence>
<feature type="transmembrane region" description="Helical" evidence="8">
    <location>
        <begin position="111"/>
        <end position="127"/>
    </location>
</feature>
<evidence type="ECO:0000256" key="5">
    <source>
        <dbReference type="ARBA" id="ARBA00022692"/>
    </source>
</evidence>
<feature type="transmembrane region" description="Helical" evidence="8">
    <location>
        <begin position="421"/>
        <end position="441"/>
    </location>
</feature>
<evidence type="ECO:0000313" key="11">
    <source>
        <dbReference type="Proteomes" id="UP000295741"/>
    </source>
</evidence>
<keyword evidence="3" id="KW-0328">Glycosyltransferase</keyword>
<evidence type="ECO:0000256" key="2">
    <source>
        <dbReference type="ARBA" id="ARBA00022475"/>
    </source>
</evidence>
<evidence type="ECO:0000256" key="7">
    <source>
        <dbReference type="ARBA" id="ARBA00023136"/>
    </source>
</evidence>
<proteinExistence type="predicted"/>
<comment type="caution">
    <text evidence="10">The sequence shown here is derived from an EMBL/GenBank/DDBJ whole genome shotgun (WGS) entry which is preliminary data.</text>
</comment>
<comment type="subcellular location">
    <subcellularLocation>
        <location evidence="1">Cell membrane</location>
        <topology evidence="1">Multi-pass membrane protein</topology>
    </subcellularLocation>
</comment>
<dbReference type="GO" id="GO:0016763">
    <property type="term" value="F:pentosyltransferase activity"/>
    <property type="evidence" value="ECO:0007669"/>
    <property type="project" value="TreeGrafter"/>
</dbReference>
<dbReference type="OrthoDB" id="9178203at2"/>
<dbReference type="PANTHER" id="PTHR33908:SF3">
    <property type="entry name" value="UNDECAPRENYL PHOSPHATE-ALPHA-4-AMINO-4-DEOXY-L-ARABINOSE ARABINOSYL TRANSFERASE"/>
    <property type="match status" value="1"/>
</dbReference>
<dbReference type="AlphaFoldDB" id="A0A4R6ITT5"/>
<feature type="transmembrane region" description="Helical" evidence="8">
    <location>
        <begin position="134"/>
        <end position="153"/>
    </location>
</feature>
<name>A0A4R6ITT5_9BACT</name>
<feature type="transmembrane region" description="Helical" evidence="8">
    <location>
        <begin position="363"/>
        <end position="383"/>
    </location>
</feature>
<feature type="transmembrane region" description="Helical" evidence="8">
    <location>
        <begin position="159"/>
        <end position="191"/>
    </location>
</feature>
<keyword evidence="7 8" id="KW-0472">Membrane</keyword>
<evidence type="ECO:0000256" key="3">
    <source>
        <dbReference type="ARBA" id="ARBA00022676"/>
    </source>
</evidence>
<dbReference type="GO" id="GO:0009103">
    <property type="term" value="P:lipopolysaccharide biosynthetic process"/>
    <property type="evidence" value="ECO:0007669"/>
    <property type="project" value="UniProtKB-ARBA"/>
</dbReference>
<dbReference type="GO" id="GO:0005886">
    <property type="term" value="C:plasma membrane"/>
    <property type="evidence" value="ECO:0007669"/>
    <property type="project" value="UniProtKB-SubCell"/>
</dbReference>
<feature type="transmembrane region" description="Helical" evidence="8">
    <location>
        <begin position="203"/>
        <end position="222"/>
    </location>
</feature>
<sequence length="555" mass="64485">MNNRLFGFVLSACVVVYIISMWQIPVIDIDAAQYASMSREMMENGSYLKLYDLGFDYLDKPPMLFWLSSLSLSFFGVFDWAYRLPSVLMLLLGIYATYQFTLLFYQRTIAQLAAIILASSQAVFLMVHDVRCDTMLLGWVMFSLWQLAAWYETNQWKHFFLAFAAIAGGMMTKGPIALMIPVFAFVPHFMLRREWKQFFRWQYIPGLLIVAILLIPMSIGLYQQFDLEPGKVFHGRAIQSGLRFYYWTQSFGRYTGENVFNEMNHFTFLLENMLWSFLPWILFFLVGLWLVIRQLIQQKCRIGKEEEWISAGGFIITYCILARSQAQLPHYIFVVLPLAAITTARAVYTLLFEKKYPRLTRVLFWIHTVIFLLLWAAAIVLMVWPFPEIHWLVKLISIFGLLLYGWVLFKPGGSLPKLMRMALLTVIGVNLCLATGFYPHLLQYQFGNTVAKVLDEKKIRKERVILYNIDESRALHFYGKHIFQRKTDSLSLQSGDILITRKESLSALQQRFPKLNTIFEGAYYGVSMLSLPFLNPQTRSKETVPYVLVVLNGQP</sequence>
<organism evidence="10 11">
    <name type="scientific">Sediminibacterium goheungense</name>
    <dbReference type="NCBI Taxonomy" id="1086393"/>
    <lineage>
        <taxon>Bacteria</taxon>
        <taxon>Pseudomonadati</taxon>
        <taxon>Bacteroidota</taxon>
        <taxon>Chitinophagia</taxon>
        <taxon>Chitinophagales</taxon>
        <taxon>Chitinophagaceae</taxon>
        <taxon>Sediminibacterium</taxon>
    </lineage>
</organism>